<evidence type="ECO:0000313" key="4">
    <source>
        <dbReference type="Proteomes" id="UP000056109"/>
    </source>
</evidence>
<keyword evidence="4" id="KW-1185">Reference proteome</keyword>
<dbReference type="PATRIC" id="fig|446692.3.peg.2707"/>
<dbReference type="InterPro" id="IPR052344">
    <property type="entry name" value="Transposase-related"/>
</dbReference>
<sequence length="145" mass="16041">MVIPPLKMGGLPYLQLELLLDDVKIAIAAADPSPDLWEHEVSDGEACPICDGPLRLVGEDVAGILNFIVAKLKIVETARLKKSCRQCETMVQPEAPSRPVPRGMAGPRLLAHILVSKFDDHIPRYRQNEIFARQGLDIPRLTLID</sequence>
<accession>A0A0U5BBF8</accession>
<dbReference type="KEGG" id="asz:ASN_2594"/>
<gene>
    <name evidence="3" type="ORF">ASN_2594</name>
</gene>
<proteinExistence type="predicted"/>
<name>A0A0U5BBF8_9PROT</name>
<dbReference type="Pfam" id="PF13005">
    <property type="entry name" value="zf-IS66"/>
    <property type="match status" value="1"/>
</dbReference>
<evidence type="ECO:0000259" key="2">
    <source>
        <dbReference type="Pfam" id="PF13005"/>
    </source>
</evidence>
<dbReference type="EMBL" id="LN606600">
    <property type="protein sequence ID" value="CEF41875.1"/>
    <property type="molecule type" value="Genomic_DNA"/>
</dbReference>
<dbReference type="Pfam" id="PF03050">
    <property type="entry name" value="DDE_Tnp_IS66"/>
    <property type="match status" value="1"/>
</dbReference>
<dbReference type="AlphaFoldDB" id="A0A0U5BBF8"/>
<evidence type="ECO:0000313" key="3">
    <source>
        <dbReference type="EMBL" id="CEF41875.1"/>
    </source>
</evidence>
<reference evidence="4" key="1">
    <citation type="submission" date="2014-09" db="EMBL/GenBank/DDBJ databases">
        <authorList>
            <person name="Illeghems K.G."/>
        </authorList>
    </citation>
    <scope>NUCLEOTIDE SEQUENCE [LARGE SCALE GENOMIC DNA]</scope>
    <source>
        <strain evidence="4">108B</strain>
    </source>
</reference>
<dbReference type="PANTHER" id="PTHR33678">
    <property type="entry name" value="BLL1576 PROTEIN"/>
    <property type="match status" value="1"/>
</dbReference>
<feature type="domain" description="Transposase IS66 central" evidence="1">
    <location>
        <begin position="102"/>
        <end position="144"/>
    </location>
</feature>
<protein>
    <submittedName>
        <fullName evidence="3">Transposase</fullName>
    </submittedName>
</protein>
<dbReference type="InterPro" id="IPR024474">
    <property type="entry name" value="Znf_dom_IS66"/>
</dbReference>
<dbReference type="PANTHER" id="PTHR33678:SF1">
    <property type="entry name" value="BLL1576 PROTEIN"/>
    <property type="match status" value="1"/>
</dbReference>
<organism evidence="3 4">
    <name type="scientific">Acetobacter senegalensis</name>
    <dbReference type="NCBI Taxonomy" id="446692"/>
    <lineage>
        <taxon>Bacteria</taxon>
        <taxon>Pseudomonadati</taxon>
        <taxon>Pseudomonadota</taxon>
        <taxon>Alphaproteobacteria</taxon>
        <taxon>Acetobacterales</taxon>
        <taxon>Acetobacteraceae</taxon>
        <taxon>Acetobacter</taxon>
    </lineage>
</organism>
<dbReference type="Proteomes" id="UP000056109">
    <property type="component" value="Chromosome I"/>
</dbReference>
<dbReference type="InterPro" id="IPR004291">
    <property type="entry name" value="Transposase_IS66_central"/>
</dbReference>
<feature type="domain" description="Transposase IS66 zinc-finger binding" evidence="2">
    <location>
        <begin position="46"/>
        <end position="88"/>
    </location>
</feature>
<evidence type="ECO:0000259" key="1">
    <source>
        <dbReference type="Pfam" id="PF03050"/>
    </source>
</evidence>